<evidence type="ECO:0000313" key="2">
    <source>
        <dbReference type="EMBL" id="MDZ5001451.1"/>
    </source>
</evidence>
<name>A0AAW9IH76_CLOPF</name>
<dbReference type="GO" id="GO:0030246">
    <property type="term" value="F:carbohydrate binding"/>
    <property type="evidence" value="ECO:0007669"/>
    <property type="project" value="InterPro"/>
</dbReference>
<sequence length="131" mass="14756">SWVYSAENMPTTLAEDNIMHAMPVVKVIITEDANKDSIVDWQDGAVVFREIMNVPFRSEDVPDLVVMRIPFNFASQATNPFLKTLDETKKMYLATDGLGQWVELKGYQAEGHDQAHLDYGNHIGERQGGVE</sequence>
<evidence type="ECO:0000259" key="1">
    <source>
        <dbReference type="Pfam" id="PF12905"/>
    </source>
</evidence>
<dbReference type="InterPro" id="IPR014718">
    <property type="entry name" value="GH-type_carb-bd"/>
</dbReference>
<feature type="domain" description="Endo-alpha-N-acetylgalactosaminidase" evidence="1">
    <location>
        <begin position="42"/>
        <end position="131"/>
    </location>
</feature>
<dbReference type="InterPro" id="IPR025706">
    <property type="entry name" value="Endoa_GalNAc"/>
</dbReference>
<feature type="non-terminal residue" evidence="2">
    <location>
        <position position="1"/>
    </location>
</feature>
<dbReference type="AlphaFoldDB" id="A0AAW9IH76"/>
<dbReference type="GO" id="GO:0033926">
    <property type="term" value="F:endo-alpha-N-acetylgalactosaminidase activity"/>
    <property type="evidence" value="ECO:0007669"/>
    <property type="project" value="InterPro"/>
</dbReference>
<dbReference type="Proteomes" id="UP001291306">
    <property type="component" value="Unassembled WGS sequence"/>
</dbReference>
<protein>
    <recommendedName>
        <fullName evidence="1">Endo-alpha-N-acetylgalactosaminidase domain-containing protein</fullName>
    </recommendedName>
</protein>
<dbReference type="Gene3D" id="3.20.20.80">
    <property type="entry name" value="Glycosidases"/>
    <property type="match status" value="1"/>
</dbReference>
<organism evidence="2 3">
    <name type="scientific">Clostridium perfringens</name>
    <dbReference type="NCBI Taxonomy" id="1502"/>
    <lineage>
        <taxon>Bacteria</taxon>
        <taxon>Bacillati</taxon>
        <taxon>Bacillota</taxon>
        <taxon>Clostridia</taxon>
        <taxon>Eubacteriales</taxon>
        <taxon>Clostridiaceae</taxon>
        <taxon>Clostridium</taxon>
    </lineage>
</organism>
<reference evidence="2" key="1">
    <citation type="submission" date="2019-11" db="EMBL/GenBank/DDBJ databases">
        <title>Characterization of Clostridium perfringens isolates from swine manure treated agricultural soils.</title>
        <authorList>
            <person name="Wushke S.T."/>
        </authorList>
    </citation>
    <scope>NUCLEOTIDE SEQUENCE</scope>
    <source>
        <strain evidence="2">X26</strain>
    </source>
</reference>
<accession>A0AAW9IH76</accession>
<comment type="caution">
    <text evidence="2">The sequence shown here is derived from an EMBL/GenBank/DDBJ whole genome shotgun (WGS) entry which is preliminary data.</text>
</comment>
<dbReference type="EMBL" id="WNVC01001423">
    <property type="protein sequence ID" value="MDZ5001451.1"/>
    <property type="molecule type" value="Genomic_DNA"/>
</dbReference>
<proteinExistence type="predicted"/>
<dbReference type="RefSeq" id="WP_322459513.1">
    <property type="nucleotide sequence ID" value="NZ_WNVC01001423.1"/>
</dbReference>
<gene>
    <name evidence="2" type="ORF">GNF79_20840</name>
</gene>
<evidence type="ECO:0000313" key="3">
    <source>
        <dbReference type="Proteomes" id="UP001291306"/>
    </source>
</evidence>
<feature type="non-terminal residue" evidence="2">
    <location>
        <position position="131"/>
    </location>
</feature>
<dbReference type="Gene3D" id="2.70.98.10">
    <property type="match status" value="1"/>
</dbReference>
<dbReference type="Pfam" id="PF12905">
    <property type="entry name" value="Glyco_hydro_101"/>
    <property type="match status" value="1"/>
</dbReference>